<feature type="domain" description="C2" evidence="2">
    <location>
        <begin position="1318"/>
        <end position="1452"/>
    </location>
</feature>
<dbReference type="SMART" id="SM00239">
    <property type="entry name" value="C2"/>
    <property type="match status" value="2"/>
</dbReference>
<dbReference type="PANTHER" id="PTHR21254:SF1">
    <property type="entry name" value="C2 DOMAIN-CONTAINING PROTEIN 3"/>
    <property type="match status" value="1"/>
</dbReference>
<dbReference type="CDD" id="cd00030">
    <property type="entry name" value="C2"/>
    <property type="match status" value="1"/>
</dbReference>
<dbReference type="Pfam" id="PF00168">
    <property type="entry name" value="C2"/>
    <property type="match status" value="1"/>
</dbReference>
<feature type="region of interest" description="Disordered" evidence="1">
    <location>
        <begin position="1680"/>
        <end position="1715"/>
    </location>
</feature>
<name>A0A813MEC6_9BILA</name>
<evidence type="ECO:0000313" key="4">
    <source>
        <dbReference type="Proteomes" id="UP000663879"/>
    </source>
</evidence>
<keyword evidence="4" id="KW-1185">Reference proteome</keyword>
<dbReference type="PROSITE" id="PS50004">
    <property type="entry name" value="C2"/>
    <property type="match status" value="2"/>
</dbReference>
<sequence>MNRKNVRSRSNSPSSSVDSTYRRKLGKKPLNSVKSKEDVQVFTSLPPKVEGEIKCYLKLQITKISFINETPTNDRPLNVVNKQNKNTKITGREINLPNKIKNGNLIARCVWWGEENTTGAIFRPKLIGSNSLDNKNTQTTAKYMVRSGPKQFSAYLNDMKTLDIDLIDSESKDLMGKVQVFEIPQLTPSNPIKGYYAAFDSNQVKIADVYVSIQFESLQKNLKKASESENSRPVTPTSAANINDFNTKYEQFEKKQLELAKKLPSQEKTLVPVQSNTNSFNSNSYVNTLNEDMIENSKNPIIQNLIDRGLKLKQQMSKSTLYTDKNNFDSATLYSLNKNDFLDDLIEDNLNDVSRLSDPLNDPDILSALIFTNNSPSLKNNSIVEDEDLKNLLDPPDLFNRLIEKKYDLPIETGKNVSLIHRSNSRCSISSNDDDESNFRNNPRVSFEIQSSDAEGSICNDRCIDILSPQRISLLNLIQISRISIEKLHFFQSCSIQSLLERLNKVRDPSPSHQLGTKSTTFKSKPPLAVKKFDLNQLFYIEYQFPVMGNLLEESVTPMSSQIMRVISKKFNKKENTDECSISFEHTADYSVLFNSHSLESWWRSYVSFKVFVRPPVNSNNSKNTISSNSLSLGPQLIGLARLSLRNVLKSKNFKLLKRLAVNDPSGKRIGTLNVSLELSSDLEEFLINLKKLKNSEKFEIVKKTNKNERTNEPVLTIQPYEPKIIHEPEVPIQMFLSINEGRGFIPDFDDPEKIYLISRLFWNKEKIKFDASKNFNWTLNLSFMLKKSIIENMKNNFMIIEAWKKDFNTSDSLIGTIKIPLHEFYLKTYDLLGLKEFLKDGSKLPLIGVDDWLSVFDLFTGQKVGEINVLNALGSHEQIMNIQKILFDKKKSDKLNKKSALEHHFIFNVDDLKIHPVRTGNQGDILLDSEFFIKYKFPSTPLSEDLPSTTIFNSYTLSTKMNSKFNYKHEHKIVLPSEISIRSELVKLFETQPNFCVNFEIWSKSNYSNSKEKLIGKGELSMEKMLSIIKNSSLDVNNRSFIIPLVNLEEEKCVRFSDVKNDRYIGQLLITIEYKRGKIVENLSIIPRHLNDPNEIQLSVGVLRADGLRPALIKSSNGMPNLENSNIYVKFSLSFLNRPYDYKQTRLISSSLSRYSPEFFDYFDIFCPLISKYNSSSKRTVSLAEQIELGQIIFEVWAKYSDIYYKNSSDILLGKCIVDLEPLLENRIGVRGWMPIKSVSESMEPEIGSLEIAIRFVKSDDYLKIIENGKEIGWKKSSDFIIKNNSNLETTSIPIIKESTRNEILINDIPSNPQVTHEKKVEILNQNKKSDSHKKVKCLIEIEKAIHLPKVFDEKLSKNFEPDSFVTFNTNTENLSETAQTKICEQNSSPIWNYQLLFHMDSDYFIDESKYFILKVWHKNPEANGLNKLLGCVSVDLQPLMCGLTHLSGWYNIQDSIGNSQGQLKVNILPQENLFEIKEAYLKRKKNRSENTNKNTSFYNLKFEQSVSQTSISQQTCSAQSTYTINSFRSESVLSNEKENNIQEILKDKNELKLGLIEKLSELDKLNKMLRERLEKKNLDDQVKKIDTFDENVKIVQTQPDPCVIKNRNLNQDKIADYVQNETQNFQNNESYESEERINDAIPVKTLLDSFWAESVGSDAKSEKSVQYDMVNSIDSDKIKHLPPIHPVDNENTDNEEDFIKSNESNHDENDLDDQKKENLYDTDLDQTCNLNASYEIIPNRQINNQSPQIETYDFVDKIIDCNKLGSDDEHSQVDELNKLDNNKSILMNEIKNYEDDFEESEENENLTVIIPEELNKVSKETKEIESEQINDAHTKEEEEINEEIENQDKPNHGDDSKCEENNKTDESLHSKIPNYFLPKEDLEKTMKRLHYNYVNMTQNHHQETESETEENDNQHNVKIKVKSTTLLIQNKSLLKKDLSRINKIFHSKFNE</sequence>
<organism evidence="3 4">
    <name type="scientific">Brachionus calyciflorus</name>
    <dbReference type="NCBI Taxonomy" id="104777"/>
    <lineage>
        <taxon>Eukaryota</taxon>
        <taxon>Metazoa</taxon>
        <taxon>Spiralia</taxon>
        <taxon>Gnathifera</taxon>
        <taxon>Rotifera</taxon>
        <taxon>Eurotatoria</taxon>
        <taxon>Monogononta</taxon>
        <taxon>Pseudotrocha</taxon>
        <taxon>Ploima</taxon>
        <taxon>Brachionidae</taxon>
        <taxon>Brachionus</taxon>
    </lineage>
</organism>
<dbReference type="InterPro" id="IPR057537">
    <property type="entry name" value="C2_C2CD3_N"/>
</dbReference>
<comment type="caution">
    <text evidence="3">The sequence shown here is derived from an EMBL/GenBank/DDBJ whole genome shotgun (WGS) entry which is preliminary data.</text>
</comment>
<dbReference type="Pfam" id="PF25339">
    <property type="entry name" value="C2_C2CD3_N"/>
    <property type="match status" value="1"/>
</dbReference>
<accession>A0A813MEC6</accession>
<proteinExistence type="predicted"/>
<dbReference type="GO" id="GO:0061511">
    <property type="term" value="P:centriole elongation"/>
    <property type="evidence" value="ECO:0007669"/>
    <property type="project" value="TreeGrafter"/>
</dbReference>
<evidence type="ECO:0000256" key="1">
    <source>
        <dbReference type="SAM" id="MobiDB-lite"/>
    </source>
</evidence>
<dbReference type="GO" id="GO:0071539">
    <property type="term" value="P:protein localization to centrosome"/>
    <property type="evidence" value="ECO:0007669"/>
    <property type="project" value="TreeGrafter"/>
</dbReference>
<dbReference type="GO" id="GO:0034451">
    <property type="term" value="C:centriolar satellite"/>
    <property type="evidence" value="ECO:0007669"/>
    <property type="project" value="TreeGrafter"/>
</dbReference>
<feature type="compositionally biased region" description="Basic and acidic residues" evidence="1">
    <location>
        <begin position="1699"/>
        <end position="1715"/>
    </location>
</feature>
<feature type="domain" description="C2" evidence="2">
    <location>
        <begin position="1076"/>
        <end position="1235"/>
    </location>
</feature>
<feature type="region of interest" description="Disordered" evidence="1">
    <location>
        <begin position="1"/>
        <end position="32"/>
    </location>
</feature>
<gene>
    <name evidence="3" type="ORF">OXX778_LOCUS1232</name>
</gene>
<dbReference type="GO" id="GO:0005814">
    <property type="term" value="C:centriole"/>
    <property type="evidence" value="ECO:0007669"/>
    <property type="project" value="TreeGrafter"/>
</dbReference>
<dbReference type="Gene3D" id="2.60.40.150">
    <property type="entry name" value="C2 domain"/>
    <property type="match status" value="2"/>
</dbReference>
<dbReference type="OrthoDB" id="79771at2759"/>
<evidence type="ECO:0000313" key="3">
    <source>
        <dbReference type="EMBL" id="CAF0712537.1"/>
    </source>
</evidence>
<dbReference type="GO" id="GO:0060271">
    <property type="term" value="P:cilium assembly"/>
    <property type="evidence" value="ECO:0007669"/>
    <property type="project" value="TreeGrafter"/>
</dbReference>
<protein>
    <recommendedName>
        <fullName evidence="2">C2 domain-containing protein</fullName>
    </recommendedName>
</protein>
<dbReference type="PANTHER" id="PTHR21254">
    <property type="entry name" value="C2 DOMAIN-CONTAINING PROTEIN 3"/>
    <property type="match status" value="1"/>
</dbReference>
<dbReference type="Proteomes" id="UP000663879">
    <property type="component" value="Unassembled WGS sequence"/>
</dbReference>
<dbReference type="InterPro" id="IPR000008">
    <property type="entry name" value="C2_dom"/>
</dbReference>
<feature type="compositionally biased region" description="Low complexity" evidence="1">
    <location>
        <begin position="8"/>
        <end position="19"/>
    </location>
</feature>
<feature type="compositionally biased region" description="Basic and acidic residues" evidence="1">
    <location>
        <begin position="1821"/>
        <end position="1838"/>
    </location>
</feature>
<dbReference type="EMBL" id="CAJNOC010000074">
    <property type="protein sequence ID" value="CAF0712537.1"/>
    <property type="molecule type" value="Genomic_DNA"/>
</dbReference>
<evidence type="ECO:0000259" key="2">
    <source>
        <dbReference type="PROSITE" id="PS50004"/>
    </source>
</evidence>
<feature type="compositionally biased region" description="Basic and acidic residues" evidence="1">
    <location>
        <begin position="1848"/>
        <end position="1871"/>
    </location>
</feature>
<dbReference type="InterPro" id="IPR035892">
    <property type="entry name" value="C2_domain_sf"/>
</dbReference>
<reference evidence="3" key="1">
    <citation type="submission" date="2021-02" db="EMBL/GenBank/DDBJ databases">
        <authorList>
            <person name="Nowell W R."/>
        </authorList>
    </citation>
    <scope>NUCLEOTIDE SEQUENCE</scope>
    <source>
        <strain evidence="3">Ploen Becks lab</strain>
    </source>
</reference>
<dbReference type="SUPFAM" id="SSF49562">
    <property type="entry name" value="C2 domain (Calcium/lipid-binding domain, CaLB)"/>
    <property type="match status" value="2"/>
</dbReference>
<feature type="region of interest" description="Disordered" evidence="1">
    <location>
        <begin position="1821"/>
        <end position="1873"/>
    </location>
</feature>